<feature type="signal peptide" evidence="4">
    <location>
        <begin position="1"/>
        <end position="17"/>
    </location>
</feature>
<sequence>MRINKKFKFLVVVNVCAAWWGGILLSSCESAPQVKQPKLPKLGIDQIVQREVNGQKINDTIYARIPDFKFVDQDSQQVTNQTFAGKIYISDFFFTTCPTICPKMRTQMLRVYERFKDSTQVLILSHTIDPKHDSIRVLNEYAQLLGVNTAKWHFVTGEKDSIYAVAQKYLVAPIKEVKVNESVNVIHSGAFVLVDKNRHVRGIYDGTDETQVNKLLQDIPILLKEEHSTLNLLPQPKV</sequence>
<feature type="binding site" evidence="2">
    <location>
        <position position="101"/>
    </location>
    <ligand>
        <name>Cu cation</name>
        <dbReference type="ChEBI" id="CHEBI:23378"/>
    </ligand>
</feature>
<comment type="similarity">
    <text evidence="1">Belongs to the SCO1/2 family.</text>
</comment>
<keyword evidence="4" id="KW-0732">Signal</keyword>
<feature type="binding site" evidence="2">
    <location>
        <position position="97"/>
    </location>
    <ligand>
        <name>Cu cation</name>
        <dbReference type="ChEBI" id="CHEBI:23378"/>
    </ligand>
</feature>
<dbReference type="CDD" id="cd02968">
    <property type="entry name" value="SCO"/>
    <property type="match status" value="1"/>
</dbReference>
<feature type="binding site" evidence="2">
    <location>
        <position position="187"/>
    </location>
    <ligand>
        <name>Cu cation</name>
        <dbReference type="ChEBI" id="CHEBI:23378"/>
    </ligand>
</feature>
<keyword evidence="2" id="KW-0186">Copper</keyword>
<dbReference type="SUPFAM" id="SSF52833">
    <property type="entry name" value="Thioredoxin-like"/>
    <property type="match status" value="1"/>
</dbReference>
<evidence type="ECO:0000256" key="2">
    <source>
        <dbReference type="PIRSR" id="PIRSR603782-1"/>
    </source>
</evidence>
<dbReference type="PANTHER" id="PTHR12151">
    <property type="entry name" value="ELECTRON TRANSPORT PROTIN SCO1/SENC FAMILY MEMBER"/>
    <property type="match status" value="1"/>
</dbReference>
<dbReference type="Gene3D" id="3.40.30.10">
    <property type="entry name" value="Glutaredoxin"/>
    <property type="match status" value="1"/>
</dbReference>
<evidence type="ECO:0000256" key="1">
    <source>
        <dbReference type="ARBA" id="ARBA00010996"/>
    </source>
</evidence>
<dbReference type="InterPro" id="IPR003782">
    <property type="entry name" value="SCO1/SenC"/>
</dbReference>
<keyword evidence="2" id="KW-0479">Metal-binding</keyword>
<dbReference type="PANTHER" id="PTHR12151:SF25">
    <property type="entry name" value="LINALOOL DEHYDRATASE_ISOMERASE DOMAIN-CONTAINING PROTEIN"/>
    <property type="match status" value="1"/>
</dbReference>
<dbReference type="RefSeq" id="WP_106927444.1">
    <property type="nucleotide sequence ID" value="NZ_PYFT01000001.1"/>
</dbReference>
<dbReference type="GO" id="GO:0046872">
    <property type="term" value="F:metal ion binding"/>
    <property type="evidence" value="ECO:0007669"/>
    <property type="project" value="UniProtKB-KW"/>
</dbReference>
<dbReference type="Pfam" id="PF02630">
    <property type="entry name" value="SCO1-SenC"/>
    <property type="match status" value="1"/>
</dbReference>
<gene>
    <name evidence="5" type="ORF">AHMF7605_06085</name>
</gene>
<evidence type="ECO:0000256" key="4">
    <source>
        <dbReference type="SAM" id="SignalP"/>
    </source>
</evidence>
<dbReference type="AlphaFoldDB" id="A0A2T2YC86"/>
<evidence type="ECO:0000313" key="6">
    <source>
        <dbReference type="Proteomes" id="UP000240357"/>
    </source>
</evidence>
<protein>
    <submittedName>
        <fullName evidence="5">SCO family protein</fullName>
    </submittedName>
</protein>
<keyword evidence="3" id="KW-1015">Disulfide bond</keyword>
<dbReference type="InterPro" id="IPR036249">
    <property type="entry name" value="Thioredoxin-like_sf"/>
</dbReference>
<accession>A0A2T2YC86</accession>
<proteinExistence type="inferred from homology"/>
<keyword evidence="6" id="KW-1185">Reference proteome</keyword>
<dbReference type="OrthoDB" id="9811998at2"/>
<evidence type="ECO:0000313" key="5">
    <source>
        <dbReference type="EMBL" id="PSR53127.1"/>
    </source>
</evidence>
<organism evidence="5 6">
    <name type="scientific">Adhaeribacter arboris</name>
    <dbReference type="NCBI Taxonomy" id="2072846"/>
    <lineage>
        <taxon>Bacteria</taxon>
        <taxon>Pseudomonadati</taxon>
        <taxon>Bacteroidota</taxon>
        <taxon>Cytophagia</taxon>
        <taxon>Cytophagales</taxon>
        <taxon>Hymenobacteraceae</taxon>
        <taxon>Adhaeribacter</taxon>
    </lineage>
</organism>
<comment type="caution">
    <text evidence="5">The sequence shown here is derived from an EMBL/GenBank/DDBJ whole genome shotgun (WGS) entry which is preliminary data.</text>
</comment>
<dbReference type="EMBL" id="PYFT01000001">
    <property type="protein sequence ID" value="PSR53127.1"/>
    <property type="molecule type" value="Genomic_DNA"/>
</dbReference>
<name>A0A2T2YC86_9BACT</name>
<evidence type="ECO:0000256" key="3">
    <source>
        <dbReference type="PIRSR" id="PIRSR603782-2"/>
    </source>
</evidence>
<feature type="chain" id="PRO_5015591813" evidence="4">
    <location>
        <begin position="18"/>
        <end position="238"/>
    </location>
</feature>
<feature type="disulfide bond" description="Redox-active" evidence="3">
    <location>
        <begin position="97"/>
        <end position="101"/>
    </location>
</feature>
<dbReference type="PROSITE" id="PS51257">
    <property type="entry name" value="PROKAR_LIPOPROTEIN"/>
    <property type="match status" value="1"/>
</dbReference>
<reference evidence="5 6" key="1">
    <citation type="submission" date="2018-03" db="EMBL/GenBank/DDBJ databases">
        <title>Adhaeribacter sp. HMF7605 Genome sequencing and assembly.</title>
        <authorList>
            <person name="Kang H."/>
            <person name="Kang J."/>
            <person name="Cha I."/>
            <person name="Kim H."/>
            <person name="Joh K."/>
        </authorList>
    </citation>
    <scope>NUCLEOTIDE SEQUENCE [LARGE SCALE GENOMIC DNA]</scope>
    <source>
        <strain evidence="5 6">HMF7605</strain>
    </source>
</reference>
<dbReference type="Proteomes" id="UP000240357">
    <property type="component" value="Unassembled WGS sequence"/>
</dbReference>